<evidence type="ECO:0000256" key="5">
    <source>
        <dbReference type="ARBA" id="ARBA00022989"/>
    </source>
</evidence>
<dbReference type="PANTHER" id="PTHR31272:SF9">
    <property type="entry name" value="BLL1027 PROTEIN"/>
    <property type="match status" value="1"/>
</dbReference>
<keyword evidence="6 7" id="KW-0472">Membrane</keyword>
<dbReference type="InterPro" id="IPR003834">
    <property type="entry name" value="Cyt_c_assmbl_TM_dom"/>
</dbReference>
<evidence type="ECO:0000256" key="7">
    <source>
        <dbReference type="SAM" id="Phobius"/>
    </source>
</evidence>
<name>A0A5D0RAR8_9RHOB</name>
<gene>
    <name evidence="9" type="ORF">FVF75_16240</name>
</gene>
<dbReference type="RefSeq" id="WP_148379834.1">
    <property type="nucleotide sequence ID" value="NZ_VSIY01000015.1"/>
</dbReference>
<dbReference type="GO" id="GO:0016020">
    <property type="term" value="C:membrane"/>
    <property type="evidence" value="ECO:0007669"/>
    <property type="project" value="UniProtKB-SubCell"/>
</dbReference>
<comment type="similarity">
    <text evidence="2">Belongs to the DsbD family.</text>
</comment>
<dbReference type="Proteomes" id="UP000322080">
    <property type="component" value="Unassembled WGS sequence"/>
</dbReference>
<comment type="subcellular location">
    <subcellularLocation>
        <location evidence="1">Membrane</location>
        <topology evidence="1">Multi-pass membrane protein</topology>
    </subcellularLocation>
</comment>
<proteinExistence type="inferred from homology"/>
<feature type="domain" description="Cytochrome C biogenesis protein transmembrane" evidence="8">
    <location>
        <begin position="5"/>
        <end position="203"/>
    </location>
</feature>
<evidence type="ECO:0000256" key="6">
    <source>
        <dbReference type="ARBA" id="ARBA00023136"/>
    </source>
</evidence>
<dbReference type="AlphaFoldDB" id="A0A5D0RAR8"/>
<protein>
    <submittedName>
        <fullName evidence="9">Cytochrome c biogenesis protein CcdA</fullName>
    </submittedName>
</protein>
<reference evidence="9 10" key="1">
    <citation type="submission" date="2019-08" db="EMBL/GenBank/DDBJ databases">
        <title>Identification of a novel species of the genus Boseongicola.</title>
        <authorList>
            <person name="Zhang X.-Q."/>
        </authorList>
    </citation>
    <scope>NUCLEOTIDE SEQUENCE [LARGE SCALE GENOMIC DNA]</scope>
    <source>
        <strain evidence="9 10">HY14</strain>
    </source>
</reference>
<keyword evidence="10" id="KW-1185">Reference proteome</keyword>
<dbReference type="GO" id="GO:0017004">
    <property type="term" value="P:cytochrome complex assembly"/>
    <property type="evidence" value="ECO:0007669"/>
    <property type="project" value="UniProtKB-KW"/>
</dbReference>
<feature type="transmembrane region" description="Helical" evidence="7">
    <location>
        <begin position="187"/>
        <end position="206"/>
    </location>
</feature>
<evidence type="ECO:0000259" key="8">
    <source>
        <dbReference type="Pfam" id="PF02683"/>
    </source>
</evidence>
<organism evidence="9 10">
    <name type="scientific">Maritimibacter fusiformis</name>
    <dbReference type="NCBI Taxonomy" id="2603819"/>
    <lineage>
        <taxon>Bacteria</taxon>
        <taxon>Pseudomonadati</taxon>
        <taxon>Pseudomonadota</taxon>
        <taxon>Alphaproteobacteria</taxon>
        <taxon>Rhodobacterales</taxon>
        <taxon>Roseobacteraceae</taxon>
        <taxon>Maritimibacter</taxon>
    </lineage>
</organism>
<accession>A0A5D0RAR8</accession>
<keyword evidence="5 7" id="KW-1133">Transmembrane helix</keyword>
<dbReference type="InterPro" id="IPR051790">
    <property type="entry name" value="Cytochrome_c-biogenesis_DsbD"/>
</dbReference>
<feature type="transmembrane region" description="Helical" evidence="7">
    <location>
        <begin position="152"/>
        <end position="175"/>
    </location>
</feature>
<keyword evidence="4" id="KW-0201">Cytochrome c-type biogenesis</keyword>
<keyword evidence="3 7" id="KW-0812">Transmembrane</keyword>
<feature type="transmembrane region" description="Helical" evidence="7">
    <location>
        <begin position="6"/>
        <end position="27"/>
    </location>
</feature>
<dbReference type="PANTHER" id="PTHR31272">
    <property type="entry name" value="CYTOCHROME C-TYPE BIOGENESIS PROTEIN HI_1454-RELATED"/>
    <property type="match status" value="1"/>
</dbReference>
<evidence type="ECO:0000256" key="2">
    <source>
        <dbReference type="ARBA" id="ARBA00006143"/>
    </source>
</evidence>
<sequence length="231" mass="23374">MELILAYAAGLLTLINPCVLPVLPIVLATALQASRLGPVALAAGMSLSFVVLGMLVTTFGHAIGLTEDVVSRAGAVLMLGFGVVLLVPRFNAAFATATAGFAARADAGLDGVDRSGLPGQFLGGLLLGAVWSPCIGPTLGGAISLASQGGSLAWAGAIMVAFALGVSTLILAIGYGLRATALRRMAGIARPVLGVAFILVGLAILFRLHHVAEAWAVQNLPAWLIDLSVSI</sequence>
<feature type="transmembrane region" description="Helical" evidence="7">
    <location>
        <begin position="39"/>
        <end position="63"/>
    </location>
</feature>
<evidence type="ECO:0000256" key="1">
    <source>
        <dbReference type="ARBA" id="ARBA00004141"/>
    </source>
</evidence>
<evidence type="ECO:0000313" key="10">
    <source>
        <dbReference type="Proteomes" id="UP000322080"/>
    </source>
</evidence>
<evidence type="ECO:0000256" key="4">
    <source>
        <dbReference type="ARBA" id="ARBA00022748"/>
    </source>
</evidence>
<feature type="transmembrane region" description="Helical" evidence="7">
    <location>
        <begin position="124"/>
        <end position="146"/>
    </location>
</feature>
<feature type="transmembrane region" description="Helical" evidence="7">
    <location>
        <begin position="69"/>
        <end position="87"/>
    </location>
</feature>
<dbReference type="EMBL" id="VSIY01000015">
    <property type="protein sequence ID" value="TYB77798.1"/>
    <property type="molecule type" value="Genomic_DNA"/>
</dbReference>
<comment type="caution">
    <text evidence="9">The sequence shown here is derived from an EMBL/GenBank/DDBJ whole genome shotgun (WGS) entry which is preliminary data.</text>
</comment>
<evidence type="ECO:0000313" key="9">
    <source>
        <dbReference type="EMBL" id="TYB77798.1"/>
    </source>
</evidence>
<evidence type="ECO:0000256" key="3">
    <source>
        <dbReference type="ARBA" id="ARBA00022692"/>
    </source>
</evidence>
<dbReference type="Pfam" id="PF02683">
    <property type="entry name" value="DsbD_TM"/>
    <property type="match status" value="1"/>
</dbReference>